<accession>A0A4Q1TNT6</accession>
<dbReference type="Proteomes" id="UP000290767">
    <property type="component" value="Unassembled WGS sequence"/>
</dbReference>
<feature type="chain" id="PRO_5020597277" evidence="1">
    <location>
        <begin position="25"/>
        <end position="332"/>
    </location>
</feature>
<comment type="caution">
    <text evidence="2">The sequence shown here is derived from an EMBL/GenBank/DDBJ whole genome shotgun (WGS) entry which is preliminary data.</text>
</comment>
<gene>
    <name evidence="2" type="ORF">B5P46_25130</name>
</gene>
<evidence type="ECO:0000313" key="3">
    <source>
        <dbReference type="Proteomes" id="UP000290767"/>
    </source>
</evidence>
<organism evidence="2 3">
    <name type="scientific">Rhizobium leguminosarum</name>
    <dbReference type="NCBI Taxonomy" id="384"/>
    <lineage>
        <taxon>Bacteria</taxon>
        <taxon>Pseudomonadati</taxon>
        <taxon>Pseudomonadota</taxon>
        <taxon>Alphaproteobacteria</taxon>
        <taxon>Hyphomicrobiales</taxon>
        <taxon>Rhizobiaceae</taxon>
        <taxon>Rhizobium/Agrobacterium group</taxon>
        <taxon>Rhizobium</taxon>
    </lineage>
</organism>
<dbReference type="AlphaFoldDB" id="A0A4Q1TNT6"/>
<dbReference type="EMBL" id="MZMU01000018">
    <property type="protein sequence ID" value="RXT19598.1"/>
    <property type="molecule type" value="Genomic_DNA"/>
</dbReference>
<sequence length="332" mass="33571">MHKTSIIASTIVALLGAGSTAAYAQCTLPNQLVAGDVADATKVTANFSALANCADDQAPAGPANAIQYNAGDGSLDGAPLADGQTLIGSTGNPPEAGTLTAGPGIAITNGPGSIAVTATGSGTGSSVDWLNKAAVVKPMASAFTMQTTTTPPPGAAVTETARGMLLSVSSAPDNRAVMAEVPLPAGNWQATMLAVYTGPASAFVVPTITVRDSVLNRAISFSVGGNGGGYRFDYTRSSGGIGLNSHAGDVQVTDAGFSTPSEPAWVRLARNGASLTWSFSRDGENFTPVYTVSAADYLTNLSTIGPAMIFYQPTHPGWNAGYHVLSWNLASI</sequence>
<dbReference type="RefSeq" id="WP_129421132.1">
    <property type="nucleotide sequence ID" value="NZ_MZMU01000018.1"/>
</dbReference>
<keyword evidence="1" id="KW-0732">Signal</keyword>
<evidence type="ECO:0000313" key="2">
    <source>
        <dbReference type="EMBL" id="RXT19598.1"/>
    </source>
</evidence>
<name>A0A4Q1TNT6_RHILE</name>
<protein>
    <submittedName>
        <fullName evidence="2">Uncharacterized protein</fullName>
    </submittedName>
</protein>
<evidence type="ECO:0000256" key="1">
    <source>
        <dbReference type="SAM" id="SignalP"/>
    </source>
</evidence>
<proteinExistence type="predicted"/>
<reference evidence="2 3" key="1">
    <citation type="submission" date="2017-03" db="EMBL/GenBank/DDBJ databases">
        <authorList>
            <person name="Safronova V.I."/>
            <person name="Sazanova A.L."/>
            <person name="Chirak E.R."/>
        </authorList>
    </citation>
    <scope>NUCLEOTIDE SEQUENCE [LARGE SCALE GENOMIC DNA]</scope>
    <source>
        <strain evidence="2 3">Tri-43</strain>
    </source>
</reference>
<feature type="signal peptide" evidence="1">
    <location>
        <begin position="1"/>
        <end position="24"/>
    </location>
</feature>